<dbReference type="Pfam" id="PF13623">
    <property type="entry name" value="SurA_N_2"/>
    <property type="match status" value="1"/>
</dbReference>
<dbReference type="SUPFAM" id="SSF54534">
    <property type="entry name" value="FKBP-like"/>
    <property type="match status" value="1"/>
</dbReference>
<dbReference type="SUPFAM" id="SSF109998">
    <property type="entry name" value="Triger factor/SurA peptide-binding domain-like"/>
    <property type="match status" value="1"/>
</dbReference>
<dbReference type="GO" id="GO:0005886">
    <property type="term" value="C:plasma membrane"/>
    <property type="evidence" value="ECO:0007669"/>
    <property type="project" value="UniProtKB-SubCell"/>
</dbReference>
<proteinExistence type="inferred from homology"/>
<keyword evidence="6 12" id="KW-0472">Membrane</keyword>
<keyword evidence="2" id="KW-1003">Cell membrane</keyword>
<dbReference type="InterPro" id="IPR046357">
    <property type="entry name" value="PPIase_dom_sf"/>
</dbReference>
<dbReference type="GO" id="GO:0003755">
    <property type="term" value="F:peptidyl-prolyl cis-trans isomerase activity"/>
    <property type="evidence" value="ECO:0007669"/>
    <property type="project" value="UniProtKB-KW"/>
</dbReference>
<comment type="caution">
    <text evidence="14">The sequence shown here is derived from an EMBL/GenBank/DDBJ whole genome shotgun (WGS) entry which is preliminary data.</text>
</comment>
<evidence type="ECO:0000256" key="6">
    <source>
        <dbReference type="ARBA" id="ARBA00023136"/>
    </source>
</evidence>
<dbReference type="PANTHER" id="PTHR47529:SF1">
    <property type="entry name" value="PERIPLASMIC CHAPERONE PPID"/>
    <property type="match status" value="1"/>
</dbReference>
<evidence type="ECO:0000256" key="11">
    <source>
        <dbReference type="PROSITE-ProRule" id="PRU00278"/>
    </source>
</evidence>
<evidence type="ECO:0000256" key="8">
    <source>
        <dbReference type="ARBA" id="ARBA00038408"/>
    </source>
</evidence>
<dbReference type="EMBL" id="JADIMJ010000065">
    <property type="protein sequence ID" value="MBO8453973.1"/>
    <property type="molecule type" value="Genomic_DNA"/>
</dbReference>
<evidence type="ECO:0000256" key="1">
    <source>
        <dbReference type="ARBA" id="ARBA00004382"/>
    </source>
</evidence>
<dbReference type="Pfam" id="PF13616">
    <property type="entry name" value="Rotamase_3"/>
    <property type="match status" value="1"/>
</dbReference>
<dbReference type="AlphaFoldDB" id="A0A940DMT3"/>
<reference evidence="14" key="1">
    <citation type="submission" date="2020-10" db="EMBL/GenBank/DDBJ databases">
        <authorList>
            <person name="Gilroy R."/>
        </authorList>
    </citation>
    <scope>NUCLEOTIDE SEQUENCE</scope>
    <source>
        <strain evidence="14">F1-3629</strain>
    </source>
</reference>
<comment type="similarity">
    <text evidence="8">Belongs to the PpiD chaperone family.</text>
</comment>
<evidence type="ECO:0000256" key="12">
    <source>
        <dbReference type="SAM" id="Phobius"/>
    </source>
</evidence>
<protein>
    <recommendedName>
        <fullName evidence="9">Periplasmic chaperone PpiD</fullName>
    </recommendedName>
    <alternativeName>
        <fullName evidence="10">Periplasmic folding chaperone</fullName>
    </alternativeName>
</protein>
<evidence type="ECO:0000256" key="7">
    <source>
        <dbReference type="ARBA" id="ARBA00023186"/>
    </source>
</evidence>
<feature type="domain" description="PpiC" evidence="13">
    <location>
        <begin position="352"/>
        <end position="444"/>
    </location>
</feature>
<evidence type="ECO:0000256" key="9">
    <source>
        <dbReference type="ARBA" id="ARBA00040743"/>
    </source>
</evidence>
<accession>A0A940DMT3</accession>
<feature type="transmembrane region" description="Helical" evidence="12">
    <location>
        <begin position="7"/>
        <end position="28"/>
    </location>
</feature>
<dbReference type="InterPro" id="IPR052029">
    <property type="entry name" value="PpiD_chaperone"/>
</dbReference>
<keyword evidence="11" id="KW-0697">Rotamase</keyword>
<evidence type="ECO:0000313" key="15">
    <source>
        <dbReference type="Proteomes" id="UP000771749"/>
    </source>
</evidence>
<keyword evidence="5 12" id="KW-1133">Transmembrane helix</keyword>
<name>A0A940DMT3_9BACT</name>
<sequence length="700" mass="77950">MAVLEKIRVKLGVFISIVIALALLSFIIDPTTLEAVSNSMSSKNDVGEINGKRVSIRDFEQEVEDFTALNEMMTGSSAHSEQQMEATRNAVWQSLVDKYLFEKEAKAAGINVGNAEMSALMFGDGDMVSPLISGDPAFADESGNFSRERFNEFVKARNTDQSGSIKIYTDYLKNTIYTQRFYEKYYSLFAQSNVANPLMLSRQIDGNNNTVDVEFVMVPYGFRTDSTIVVSDKEIKDYYKSHKELYRQQASRDIEYVVFEVKPSDEDIAAANEQILKVYDEFASAGKDEMKGFLLRNSDRPYSEYYYRPGELSTISADVNDFVFNDGKGASKVFTKDNTFYVAKVIDSRMVPDSVFVKHILLQGEQEALADSLVGVLNRGGESFANIAALYSADQNPNVAERGDIGWMTQTYMIPGMESVMTAPLNKIFVLDTQYGKHIVKVTDRTEPLLKKQVAILEKTAIAGKETFNKYYSQANDLAVKAGGKYENYRKAVEESGLYSHPVNRMLEGTDRLGSIDGTKPVARWAFDAKKGKVSDIITVNNNYFFVVALKGIHKEGYATLDEMSSDIRNILYREKLGAKRAAETAEKIKGLDSMQAIADTLGTTVSTKSDIAFASLTSQGLDPKFIGAVSVAETGRISGPLAGNIGVYVYKVTGRDTGAFYTEDDARTRDSQMTRYSLQMLVPVMMQDADVKDNRARFY</sequence>
<evidence type="ECO:0000256" key="4">
    <source>
        <dbReference type="ARBA" id="ARBA00022692"/>
    </source>
</evidence>
<evidence type="ECO:0000256" key="5">
    <source>
        <dbReference type="ARBA" id="ARBA00022989"/>
    </source>
</evidence>
<dbReference type="Gene3D" id="3.10.50.40">
    <property type="match status" value="1"/>
</dbReference>
<evidence type="ECO:0000256" key="10">
    <source>
        <dbReference type="ARBA" id="ARBA00042775"/>
    </source>
</evidence>
<reference evidence="14" key="2">
    <citation type="journal article" date="2021" name="PeerJ">
        <title>Extensive microbial diversity within the chicken gut microbiome revealed by metagenomics and culture.</title>
        <authorList>
            <person name="Gilroy R."/>
            <person name="Ravi A."/>
            <person name="Getino M."/>
            <person name="Pursley I."/>
            <person name="Horton D.L."/>
            <person name="Alikhan N.F."/>
            <person name="Baker D."/>
            <person name="Gharbi K."/>
            <person name="Hall N."/>
            <person name="Watson M."/>
            <person name="Adriaenssens E.M."/>
            <person name="Foster-Nyarko E."/>
            <person name="Jarju S."/>
            <person name="Secka A."/>
            <person name="Antonio M."/>
            <person name="Oren A."/>
            <person name="Chaudhuri R.R."/>
            <person name="La Ragione R."/>
            <person name="Hildebrand F."/>
            <person name="Pallen M.J."/>
        </authorList>
    </citation>
    <scope>NUCLEOTIDE SEQUENCE</scope>
    <source>
        <strain evidence="14">F1-3629</strain>
    </source>
</reference>
<organism evidence="14 15">
    <name type="scientific">Candidatus Cryptobacteroides gallistercoris</name>
    <dbReference type="NCBI Taxonomy" id="2840765"/>
    <lineage>
        <taxon>Bacteria</taxon>
        <taxon>Pseudomonadati</taxon>
        <taxon>Bacteroidota</taxon>
        <taxon>Bacteroidia</taxon>
        <taxon>Bacteroidales</taxon>
        <taxon>Candidatus Cryptobacteroides</taxon>
    </lineage>
</organism>
<evidence type="ECO:0000256" key="3">
    <source>
        <dbReference type="ARBA" id="ARBA00022519"/>
    </source>
</evidence>
<keyword evidence="4 12" id="KW-0812">Transmembrane</keyword>
<dbReference type="InterPro" id="IPR027304">
    <property type="entry name" value="Trigger_fact/SurA_dom_sf"/>
</dbReference>
<dbReference type="InterPro" id="IPR000297">
    <property type="entry name" value="PPIase_PpiC"/>
</dbReference>
<dbReference type="Proteomes" id="UP000771749">
    <property type="component" value="Unassembled WGS sequence"/>
</dbReference>
<comment type="subcellular location">
    <subcellularLocation>
        <location evidence="1">Cell inner membrane</location>
        <topology evidence="1">Single-pass type II membrane protein</topology>
        <orientation evidence="1">Periplasmic side</orientation>
    </subcellularLocation>
</comment>
<dbReference type="PANTHER" id="PTHR47529">
    <property type="entry name" value="PEPTIDYL-PROLYL CIS-TRANS ISOMERASE D"/>
    <property type="match status" value="1"/>
</dbReference>
<evidence type="ECO:0000256" key="2">
    <source>
        <dbReference type="ARBA" id="ARBA00022475"/>
    </source>
</evidence>
<keyword evidence="11" id="KW-0413">Isomerase</keyword>
<evidence type="ECO:0000313" key="14">
    <source>
        <dbReference type="EMBL" id="MBO8453973.1"/>
    </source>
</evidence>
<gene>
    <name evidence="14" type="ORF">IAC07_04515</name>
</gene>
<evidence type="ECO:0000259" key="13">
    <source>
        <dbReference type="PROSITE" id="PS50198"/>
    </source>
</evidence>
<keyword evidence="7" id="KW-0143">Chaperone</keyword>
<dbReference type="PROSITE" id="PS50198">
    <property type="entry name" value="PPIC_PPIASE_2"/>
    <property type="match status" value="1"/>
</dbReference>
<keyword evidence="3" id="KW-0997">Cell inner membrane</keyword>